<evidence type="ECO:0000256" key="4">
    <source>
        <dbReference type="ARBA" id="ARBA00009982"/>
    </source>
</evidence>
<evidence type="ECO:0000313" key="15">
    <source>
        <dbReference type="Proteomes" id="UP001056539"/>
    </source>
</evidence>
<dbReference type="InterPro" id="IPR036052">
    <property type="entry name" value="TrpB-like_PALP_sf"/>
</dbReference>
<evidence type="ECO:0000256" key="8">
    <source>
        <dbReference type="ARBA" id="ARBA00022898"/>
    </source>
</evidence>
<dbReference type="PIRSF" id="PIRSF500824">
    <property type="entry name" value="TrpB_prok"/>
    <property type="match status" value="1"/>
</dbReference>
<dbReference type="InterPro" id="IPR006316">
    <property type="entry name" value="Trp_synth_b-like"/>
</dbReference>
<dbReference type="EC" id="4.2.1.20" evidence="12"/>
<dbReference type="GO" id="GO:0052684">
    <property type="term" value="F:L-serine hydro-lyase (adding indole, L-tryptophan-forming) activity"/>
    <property type="evidence" value="ECO:0007669"/>
    <property type="project" value="TreeGrafter"/>
</dbReference>
<dbReference type="HAMAP" id="MF_00133">
    <property type="entry name" value="Trp_synth_beta"/>
    <property type="match status" value="1"/>
</dbReference>
<feature type="modified residue" description="N6-(pyridoxal phosphate)lysine" evidence="12">
    <location>
        <position position="111"/>
    </location>
</feature>
<dbReference type="PANTHER" id="PTHR48077">
    <property type="entry name" value="TRYPTOPHAN SYNTHASE-RELATED"/>
    <property type="match status" value="1"/>
</dbReference>
<keyword evidence="15" id="KW-1185">Reference proteome</keyword>
<reference evidence="14" key="2">
    <citation type="submission" date="2022-06" db="EMBL/GenBank/DDBJ databases">
        <title>Thermospira aquatica gen. nov., sp. nov.</title>
        <authorList>
            <person name="Ben Ali Gam Z."/>
            <person name="Labat M."/>
        </authorList>
    </citation>
    <scope>NUCLEOTIDE SEQUENCE</scope>
    <source>
        <strain evidence="14">F1F22</strain>
    </source>
</reference>
<evidence type="ECO:0000259" key="13">
    <source>
        <dbReference type="Pfam" id="PF00291"/>
    </source>
</evidence>
<dbReference type="KEGG" id="taqu:KDW03_04075"/>
<keyword evidence="6 12" id="KW-0028">Amino-acid biosynthesis</keyword>
<dbReference type="GO" id="GO:0030170">
    <property type="term" value="F:pyridoxal phosphate binding"/>
    <property type="evidence" value="ECO:0007669"/>
    <property type="project" value="InterPro"/>
</dbReference>
<dbReference type="PIRSF" id="PIRSF001413">
    <property type="entry name" value="Trp_syn_beta"/>
    <property type="match status" value="1"/>
</dbReference>
<dbReference type="GO" id="GO:0005737">
    <property type="term" value="C:cytoplasm"/>
    <property type="evidence" value="ECO:0007669"/>
    <property type="project" value="TreeGrafter"/>
</dbReference>
<comment type="subunit">
    <text evidence="5 12">Tetramer of two alpha and two beta chains.</text>
</comment>
<sequence>MEIQKIDLMQKDMPRKWYNIQADLPKPLDPPLGLDGKPVSPDALGAIFPRALIEQEVSTERWIDIPEEVLDVYARWRPTPVFRAIHLEKYLKTPAKIYYKYEGASPAGSHKPNTAIAQVYYNKKEGVNRLTTETGAGQWGSALSLAGALFGVQVRVYMVKSSYNMKPARRQLMATWGAECIASPSSQTEFGRKILADDPSNPGSLGIAISEAVEEAANRKDTNYALGSVLNHVLLHQTIIGLEAKQQLAMIDTYPDVVIGCVGGGSNFGGIAFPFLHDVIREGKKVKVIAVEPKACPTLTKGIYTYDYGDTAGMTPIMKMHTLGHTFMPPTIHAGGLRYHGMAPLVSAVLDQGLIEARAYYQKEVFEAGVLFARVEGLVPAPESTHAIKAAIDEAVRAREEATPRVILFNLSGHGFFDLNSYQLYFDGAMEDYEYPGEAIEEALHHLPLQNKA</sequence>
<keyword evidence="9 12" id="KW-0057">Aromatic amino acid biosynthesis</keyword>
<dbReference type="GO" id="GO:0004834">
    <property type="term" value="F:tryptophan synthase activity"/>
    <property type="evidence" value="ECO:0007669"/>
    <property type="project" value="UniProtKB-UniRule"/>
</dbReference>
<evidence type="ECO:0000256" key="1">
    <source>
        <dbReference type="ARBA" id="ARBA00001933"/>
    </source>
</evidence>
<dbReference type="SUPFAM" id="SSF53686">
    <property type="entry name" value="Tryptophan synthase beta subunit-like PLP-dependent enzymes"/>
    <property type="match status" value="1"/>
</dbReference>
<reference evidence="14" key="1">
    <citation type="submission" date="2021-04" db="EMBL/GenBank/DDBJ databases">
        <authorList>
            <person name="Postec A."/>
        </authorList>
    </citation>
    <scope>NUCLEOTIDE SEQUENCE</scope>
    <source>
        <strain evidence="14">F1F22</strain>
    </source>
</reference>
<dbReference type="PANTHER" id="PTHR48077:SF6">
    <property type="entry name" value="TRYPTOPHAN SYNTHASE"/>
    <property type="match status" value="1"/>
</dbReference>
<name>A0AAX3BFS5_9SPIR</name>
<evidence type="ECO:0000256" key="12">
    <source>
        <dbReference type="HAMAP-Rule" id="MF_00133"/>
    </source>
</evidence>
<dbReference type="InterPro" id="IPR006654">
    <property type="entry name" value="Trp_synth_beta"/>
</dbReference>
<keyword evidence="10 12" id="KW-0456">Lyase</keyword>
<dbReference type="Pfam" id="PF00291">
    <property type="entry name" value="PALP"/>
    <property type="match status" value="1"/>
</dbReference>
<dbReference type="CDD" id="cd06446">
    <property type="entry name" value="Trp-synth_B"/>
    <property type="match status" value="1"/>
</dbReference>
<proteinExistence type="inferred from homology"/>
<evidence type="ECO:0000313" key="14">
    <source>
        <dbReference type="EMBL" id="URA10988.1"/>
    </source>
</evidence>
<gene>
    <name evidence="12" type="primary">trpB</name>
    <name evidence="14" type="ORF">KDW03_04075</name>
</gene>
<dbReference type="PROSITE" id="PS00168">
    <property type="entry name" value="TRP_SYNTHASE_BETA"/>
    <property type="match status" value="1"/>
</dbReference>
<evidence type="ECO:0000256" key="11">
    <source>
        <dbReference type="ARBA" id="ARBA00049047"/>
    </source>
</evidence>
<evidence type="ECO:0000256" key="10">
    <source>
        <dbReference type="ARBA" id="ARBA00023239"/>
    </source>
</evidence>
<dbReference type="NCBIfam" id="TIGR01415">
    <property type="entry name" value="trpB_rel"/>
    <property type="match status" value="1"/>
</dbReference>
<comment type="similarity">
    <text evidence="4 12">Belongs to the TrpB family.</text>
</comment>
<dbReference type="Proteomes" id="UP001056539">
    <property type="component" value="Chromosome"/>
</dbReference>
<comment type="function">
    <text evidence="2 12">The beta subunit is responsible for the synthesis of L-tryptophan from indole and L-serine.</text>
</comment>
<dbReference type="RefSeq" id="WP_271436119.1">
    <property type="nucleotide sequence ID" value="NZ_CP073355.1"/>
</dbReference>
<dbReference type="EMBL" id="CP073355">
    <property type="protein sequence ID" value="URA10988.1"/>
    <property type="molecule type" value="Genomic_DNA"/>
</dbReference>
<evidence type="ECO:0000256" key="6">
    <source>
        <dbReference type="ARBA" id="ARBA00022605"/>
    </source>
</evidence>
<accession>A0AAX3BFS5</accession>
<keyword evidence="7 12" id="KW-0822">Tryptophan biosynthesis</keyword>
<evidence type="ECO:0000256" key="2">
    <source>
        <dbReference type="ARBA" id="ARBA00002786"/>
    </source>
</evidence>
<keyword evidence="8 12" id="KW-0663">Pyridoxal phosphate</keyword>
<feature type="domain" description="Tryptophan synthase beta chain-like PALP" evidence="13">
    <location>
        <begin position="76"/>
        <end position="413"/>
    </location>
</feature>
<evidence type="ECO:0000256" key="3">
    <source>
        <dbReference type="ARBA" id="ARBA00004733"/>
    </source>
</evidence>
<dbReference type="InterPro" id="IPR023026">
    <property type="entry name" value="Trp_synth_beta/beta-like"/>
</dbReference>
<comment type="cofactor">
    <cofactor evidence="1 12">
        <name>pyridoxal 5'-phosphate</name>
        <dbReference type="ChEBI" id="CHEBI:597326"/>
    </cofactor>
</comment>
<protein>
    <recommendedName>
        <fullName evidence="12">Tryptophan synthase beta chain</fullName>
        <ecNumber evidence="12">4.2.1.20</ecNumber>
    </recommendedName>
</protein>
<comment type="catalytic activity">
    <reaction evidence="11 12">
        <text>(1S,2R)-1-C-(indol-3-yl)glycerol 3-phosphate + L-serine = D-glyceraldehyde 3-phosphate + L-tryptophan + H2O</text>
        <dbReference type="Rhea" id="RHEA:10532"/>
        <dbReference type="ChEBI" id="CHEBI:15377"/>
        <dbReference type="ChEBI" id="CHEBI:33384"/>
        <dbReference type="ChEBI" id="CHEBI:57912"/>
        <dbReference type="ChEBI" id="CHEBI:58866"/>
        <dbReference type="ChEBI" id="CHEBI:59776"/>
        <dbReference type="EC" id="4.2.1.20"/>
    </reaction>
</comment>
<dbReference type="AlphaFoldDB" id="A0AAX3BFS5"/>
<organism evidence="14 15">
    <name type="scientific">Thermospira aquatica</name>
    <dbReference type="NCBI Taxonomy" id="2828656"/>
    <lineage>
        <taxon>Bacteria</taxon>
        <taxon>Pseudomonadati</taxon>
        <taxon>Spirochaetota</taxon>
        <taxon>Spirochaetia</taxon>
        <taxon>Brevinematales</taxon>
        <taxon>Thermospiraceae</taxon>
        <taxon>Thermospira</taxon>
    </lineage>
</organism>
<evidence type="ECO:0000256" key="5">
    <source>
        <dbReference type="ARBA" id="ARBA00011270"/>
    </source>
</evidence>
<evidence type="ECO:0000256" key="9">
    <source>
        <dbReference type="ARBA" id="ARBA00023141"/>
    </source>
</evidence>
<dbReference type="InterPro" id="IPR006653">
    <property type="entry name" value="Trp_synth_b_CS"/>
</dbReference>
<dbReference type="InterPro" id="IPR001926">
    <property type="entry name" value="TrpB-like_PALP"/>
</dbReference>
<dbReference type="Gene3D" id="3.40.50.1100">
    <property type="match status" value="2"/>
</dbReference>
<comment type="pathway">
    <text evidence="3 12">Amino-acid biosynthesis; L-tryptophan biosynthesis; L-tryptophan from chorismate: step 5/5.</text>
</comment>
<dbReference type="NCBIfam" id="NF009057">
    <property type="entry name" value="PRK12391.1"/>
    <property type="match status" value="1"/>
</dbReference>
<evidence type="ECO:0000256" key="7">
    <source>
        <dbReference type="ARBA" id="ARBA00022822"/>
    </source>
</evidence>